<feature type="region of interest" description="Disordered" evidence="1">
    <location>
        <begin position="32"/>
        <end position="92"/>
    </location>
</feature>
<evidence type="ECO:0000313" key="3">
    <source>
        <dbReference type="EMBL" id="QIS08796.1"/>
    </source>
</evidence>
<name>A0A6G9Y6U8_9NOCA</name>
<dbReference type="InterPro" id="IPR058488">
    <property type="entry name" value="DUF8175"/>
</dbReference>
<evidence type="ECO:0000256" key="1">
    <source>
        <dbReference type="SAM" id="MobiDB-lite"/>
    </source>
</evidence>
<proteinExistence type="predicted"/>
<protein>
    <recommendedName>
        <fullName evidence="2">DUF8175 domain-containing protein</fullName>
    </recommendedName>
</protein>
<dbReference type="RefSeq" id="WP_167471987.1">
    <property type="nucleotide sequence ID" value="NZ_CP046172.1"/>
</dbReference>
<feature type="compositionally biased region" description="Low complexity" evidence="1">
    <location>
        <begin position="37"/>
        <end position="50"/>
    </location>
</feature>
<feature type="domain" description="DUF8175" evidence="2">
    <location>
        <begin position="71"/>
        <end position="258"/>
    </location>
</feature>
<dbReference type="Proteomes" id="UP000503540">
    <property type="component" value="Chromosome"/>
</dbReference>
<dbReference type="EMBL" id="CP046172">
    <property type="protein sequence ID" value="QIS08796.1"/>
    <property type="molecule type" value="Genomic_DNA"/>
</dbReference>
<sequence>MMASLRGLLPLLAVGIAVTACGLLVAVGHQHGDEQTEQSPSTSVVVPSQSDGPREFGLPSADMFGNRLETTSDRGGVALPQDSAQRPAAESGPLYLISPPSGMMWQRGWGGAALGFSHSDGPTRVHDGIASGFADTPQGAGLAAYDALGRTLAAPDGIWQQVIAQRYLGGGQALMDGMARSRRNNPAASKYVVVPDGFRILPGFRPDFAVVEIAVRAHDGWASSTWPMVWVGDDWKVRVPDRVDDLWASTHLSSLAGFGVWK</sequence>
<evidence type="ECO:0000259" key="2">
    <source>
        <dbReference type="Pfam" id="PF26526"/>
    </source>
</evidence>
<dbReference type="KEGG" id="nah:F5544_04410"/>
<accession>A0A6G9Y6U8</accession>
<organism evidence="3 4">
    <name type="scientific">Nocardia arthritidis</name>
    <dbReference type="NCBI Taxonomy" id="228602"/>
    <lineage>
        <taxon>Bacteria</taxon>
        <taxon>Bacillati</taxon>
        <taxon>Actinomycetota</taxon>
        <taxon>Actinomycetes</taxon>
        <taxon>Mycobacteriales</taxon>
        <taxon>Nocardiaceae</taxon>
        <taxon>Nocardia</taxon>
    </lineage>
</organism>
<dbReference type="PROSITE" id="PS51257">
    <property type="entry name" value="PROKAR_LIPOPROTEIN"/>
    <property type="match status" value="1"/>
</dbReference>
<evidence type="ECO:0000313" key="4">
    <source>
        <dbReference type="Proteomes" id="UP000503540"/>
    </source>
</evidence>
<dbReference type="Pfam" id="PF26526">
    <property type="entry name" value="DUF8175"/>
    <property type="match status" value="1"/>
</dbReference>
<dbReference type="AlphaFoldDB" id="A0A6G9Y6U8"/>
<keyword evidence="4" id="KW-1185">Reference proteome</keyword>
<reference evidence="3 4" key="1">
    <citation type="journal article" date="2019" name="ACS Chem. Biol.">
        <title>Identification and Mobilization of a Cryptic Antibiotic Biosynthesis Gene Locus from a Human-Pathogenic Nocardia Isolate.</title>
        <authorList>
            <person name="Herisse M."/>
            <person name="Ishida K."/>
            <person name="Porter J.L."/>
            <person name="Howden B."/>
            <person name="Hertweck C."/>
            <person name="Stinear T.P."/>
            <person name="Pidot S.J."/>
        </authorList>
    </citation>
    <scope>NUCLEOTIDE SEQUENCE [LARGE SCALE GENOMIC DNA]</scope>
    <source>
        <strain evidence="3 4">AUSMDU00012717</strain>
    </source>
</reference>
<gene>
    <name evidence="3" type="ORF">F5544_04410</name>
</gene>